<keyword evidence="3" id="KW-1185">Reference proteome</keyword>
<dbReference type="EMBL" id="AJIL01002355">
    <property type="protein sequence ID" value="KNE88328.1"/>
    <property type="molecule type" value="Genomic_DNA"/>
</dbReference>
<gene>
    <name evidence="2" type="ORF">PSTG_18272</name>
</gene>
<comment type="caution">
    <text evidence="2">The sequence shown here is derived from an EMBL/GenBank/DDBJ whole genome shotgun (WGS) entry which is preliminary data.</text>
</comment>
<feature type="compositionally biased region" description="Low complexity" evidence="1">
    <location>
        <begin position="53"/>
        <end position="77"/>
    </location>
</feature>
<reference evidence="3" key="1">
    <citation type="submission" date="2014-03" db="EMBL/GenBank/DDBJ databases">
        <title>The Genome Sequence of Puccinia striiformis f. sp. tritici PST-78.</title>
        <authorList>
            <consortium name="The Broad Institute Genome Sequencing Platform"/>
            <person name="Cuomo C."/>
            <person name="Hulbert S."/>
            <person name="Chen X."/>
            <person name="Walker B."/>
            <person name="Young S.K."/>
            <person name="Zeng Q."/>
            <person name="Gargeya S."/>
            <person name="Fitzgerald M."/>
            <person name="Haas B."/>
            <person name="Abouelleil A."/>
            <person name="Alvarado L."/>
            <person name="Arachchi H.M."/>
            <person name="Berlin A.M."/>
            <person name="Chapman S.B."/>
            <person name="Goldberg J."/>
            <person name="Griggs A."/>
            <person name="Gujja S."/>
            <person name="Hansen M."/>
            <person name="Howarth C."/>
            <person name="Imamovic A."/>
            <person name="Larimer J."/>
            <person name="McCowan C."/>
            <person name="Montmayeur A."/>
            <person name="Murphy C."/>
            <person name="Neiman D."/>
            <person name="Pearson M."/>
            <person name="Priest M."/>
            <person name="Roberts A."/>
            <person name="Saif S."/>
            <person name="Shea T."/>
            <person name="Sisk P."/>
            <person name="Sykes S."/>
            <person name="Wortman J."/>
            <person name="Nusbaum C."/>
            <person name="Birren B."/>
        </authorList>
    </citation>
    <scope>NUCLEOTIDE SEQUENCE [LARGE SCALE GENOMIC DNA]</scope>
    <source>
        <strain evidence="3">race PST-78</strain>
    </source>
</reference>
<protein>
    <submittedName>
        <fullName evidence="2">Uncharacterized protein</fullName>
    </submittedName>
</protein>
<accession>A0A0L0UMS8</accession>
<feature type="region of interest" description="Disordered" evidence="1">
    <location>
        <begin position="1"/>
        <end position="23"/>
    </location>
</feature>
<evidence type="ECO:0000313" key="3">
    <source>
        <dbReference type="Proteomes" id="UP000054564"/>
    </source>
</evidence>
<evidence type="ECO:0000256" key="1">
    <source>
        <dbReference type="SAM" id="MobiDB-lite"/>
    </source>
</evidence>
<sequence>MLPKKANCKTSYTRHPGLPLPFSSTRRAQAANKSLLLSANHCHRPATANVSHSLTSTASPTTFSTSTPASTATSPPSEHLNVHLDFSTLPISPPPAMDHLTNNGHPMFSECPNALGLNSEFVPVGNSHLRDLVYFPG</sequence>
<evidence type="ECO:0000313" key="2">
    <source>
        <dbReference type="EMBL" id="KNE88328.1"/>
    </source>
</evidence>
<proteinExistence type="predicted"/>
<dbReference type="Proteomes" id="UP000054564">
    <property type="component" value="Unassembled WGS sequence"/>
</dbReference>
<feature type="region of interest" description="Disordered" evidence="1">
    <location>
        <begin position="49"/>
        <end position="78"/>
    </location>
</feature>
<dbReference type="AlphaFoldDB" id="A0A0L0UMS8"/>
<name>A0A0L0UMS8_9BASI</name>
<organism evidence="2 3">
    <name type="scientific">Puccinia striiformis f. sp. tritici PST-78</name>
    <dbReference type="NCBI Taxonomy" id="1165861"/>
    <lineage>
        <taxon>Eukaryota</taxon>
        <taxon>Fungi</taxon>
        <taxon>Dikarya</taxon>
        <taxon>Basidiomycota</taxon>
        <taxon>Pucciniomycotina</taxon>
        <taxon>Pucciniomycetes</taxon>
        <taxon>Pucciniales</taxon>
        <taxon>Pucciniaceae</taxon>
        <taxon>Puccinia</taxon>
    </lineage>
</organism>